<dbReference type="InterPro" id="IPR050883">
    <property type="entry name" value="PNGase"/>
</dbReference>
<name>A0AAD3DWX0_9CHLO</name>
<accession>A0AAD3DWX0</accession>
<keyword evidence="3" id="KW-0862">Zinc</keyword>
<dbReference type="GO" id="GO:0005634">
    <property type="term" value="C:nucleus"/>
    <property type="evidence" value="ECO:0007669"/>
    <property type="project" value="TreeGrafter"/>
</dbReference>
<comment type="similarity">
    <text evidence="1">Belongs to the transglutaminase-like superfamily. PNGase family.</text>
</comment>
<evidence type="ECO:0000256" key="1">
    <source>
        <dbReference type="ARBA" id="ARBA00009390"/>
    </source>
</evidence>
<gene>
    <name evidence="6" type="ORF">Agub_g9993</name>
</gene>
<evidence type="ECO:0000259" key="5">
    <source>
        <dbReference type="SMART" id="SM00460"/>
    </source>
</evidence>
<sequence length="553" mass="60507">MNPDEALARMLQAEELQAAMTGQLRIQQQEQQQQLRHIQANVDAFKARLHAMLETALRCEDPALQAQARAVMPLERLRAAADQTAALASRLERPTYDASAASAAGSSSSPAAAGADAAARLQQSQQQQPAREDQLARELLAWFKTEFFTWVDTLPCTACGSSSTRPVGLASPPLLPAERSGLATRVELHGCPGCGAVQRFPRFNHPGRLLEAGCRRGRCGEWANAFLLCCRAAGLTARYVSDWSDHVWTEYYSHRLRRWVHLDACEASYDQPLLYEGGWGKQVSYVVAAGATGVADVSQRYTARWAEVVGRRTLVPERWLERQLDEMTSARRVGWSAPRRLVWLGRDAEERVELARLRAGQRPVGQQPQQALPGRQTGSLAWRQERGETGTAAAPAAPSSRPRAPLSYRLAPDGPDRLPHVFAAAGRLYGGACTAAGHNETQEVVEKLFDGRVSTKWLDFGGGGAGGCSWVEYRIPLDMPPVCLSSYELVSANDCPERDPADWRLEGVTEADFAAGRTSSWTLLDCRSGVRFPARQAALAFACRTMRGAGEGE</sequence>
<protein>
    <recommendedName>
        <fullName evidence="5">Transglutaminase-like domain-containing protein</fullName>
    </recommendedName>
</protein>
<evidence type="ECO:0000256" key="3">
    <source>
        <dbReference type="ARBA" id="ARBA00022833"/>
    </source>
</evidence>
<dbReference type="InterPro" id="IPR002931">
    <property type="entry name" value="Transglutaminase-like"/>
</dbReference>
<dbReference type="Pfam" id="PF01841">
    <property type="entry name" value="Transglut_core"/>
    <property type="match status" value="1"/>
</dbReference>
<evidence type="ECO:0000256" key="2">
    <source>
        <dbReference type="ARBA" id="ARBA00022723"/>
    </source>
</evidence>
<reference evidence="6 7" key="1">
    <citation type="journal article" date="2021" name="Sci. Rep.">
        <title>Genome sequencing of the multicellular alga Astrephomene provides insights into convergent evolution of germ-soma differentiation.</title>
        <authorList>
            <person name="Yamashita S."/>
            <person name="Yamamoto K."/>
            <person name="Matsuzaki R."/>
            <person name="Suzuki S."/>
            <person name="Yamaguchi H."/>
            <person name="Hirooka S."/>
            <person name="Minakuchi Y."/>
            <person name="Miyagishima S."/>
            <person name="Kawachi M."/>
            <person name="Toyoda A."/>
            <person name="Nozaki H."/>
        </authorList>
    </citation>
    <scope>NUCLEOTIDE SEQUENCE [LARGE SCALE GENOMIC DNA]</scope>
    <source>
        <strain evidence="6 7">NIES-4017</strain>
    </source>
</reference>
<dbReference type="Proteomes" id="UP001054857">
    <property type="component" value="Unassembled WGS sequence"/>
</dbReference>
<feature type="domain" description="Transglutaminase-like" evidence="5">
    <location>
        <begin position="211"/>
        <end position="266"/>
    </location>
</feature>
<dbReference type="GO" id="GO:0000224">
    <property type="term" value="F:peptide-N4-(N-acetyl-beta-glucosaminyl)asparagine amidase activity"/>
    <property type="evidence" value="ECO:0007669"/>
    <property type="project" value="TreeGrafter"/>
</dbReference>
<dbReference type="Gene3D" id="3.10.620.30">
    <property type="match status" value="2"/>
</dbReference>
<dbReference type="EMBL" id="BMAR01000022">
    <property type="protein sequence ID" value="GFR48158.1"/>
    <property type="molecule type" value="Genomic_DNA"/>
</dbReference>
<keyword evidence="2" id="KW-0479">Metal-binding</keyword>
<dbReference type="PANTHER" id="PTHR12143">
    <property type="entry name" value="PEPTIDE N-GLYCANASE PNGASE -RELATED"/>
    <property type="match status" value="1"/>
</dbReference>
<feature type="region of interest" description="Disordered" evidence="4">
    <location>
        <begin position="99"/>
        <end position="130"/>
    </location>
</feature>
<dbReference type="GO" id="GO:0005829">
    <property type="term" value="C:cytosol"/>
    <property type="evidence" value="ECO:0007669"/>
    <property type="project" value="TreeGrafter"/>
</dbReference>
<dbReference type="PANTHER" id="PTHR12143:SF19">
    <property type="entry name" value="PEPTIDE-N(4)-(N-ACETYL-BETA-GLUCOSAMINYL)ASPARAGINE AMIDASE"/>
    <property type="match status" value="1"/>
</dbReference>
<feature type="compositionally biased region" description="Low complexity" evidence="4">
    <location>
        <begin position="99"/>
        <end position="129"/>
    </location>
</feature>
<dbReference type="Gene3D" id="2.20.25.10">
    <property type="match status" value="1"/>
</dbReference>
<dbReference type="SMART" id="SM00460">
    <property type="entry name" value="TGc"/>
    <property type="match status" value="1"/>
</dbReference>
<feature type="non-terminal residue" evidence="6">
    <location>
        <position position="553"/>
    </location>
</feature>
<dbReference type="SUPFAM" id="SSF54001">
    <property type="entry name" value="Cysteine proteinases"/>
    <property type="match status" value="1"/>
</dbReference>
<keyword evidence="7" id="KW-1185">Reference proteome</keyword>
<evidence type="ECO:0000313" key="6">
    <source>
        <dbReference type="EMBL" id="GFR48158.1"/>
    </source>
</evidence>
<proteinExistence type="inferred from homology"/>
<dbReference type="GO" id="GO:0006516">
    <property type="term" value="P:glycoprotein catabolic process"/>
    <property type="evidence" value="ECO:0007669"/>
    <property type="project" value="TreeGrafter"/>
</dbReference>
<evidence type="ECO:0000256" key="4">
    <source>
        <dbReference type="SAM" id="MobiDB-lite"/>
    </source>
</evidence>
<evidence type="ECO:0000313" key="7">
    <source>
        <dbReference type="Proteomes" id="UP001054857"/>
    </source>
</evidence>
<dbReference type="InterPro" id="IPR038765">
    <property type="entry name" value="Papain-like_cys_pep_sf"/>
</dbReference>
<organism evidence="6 7">
    <name type="scientific">Astrephomene gubernaculifera</name>
    <dbReference type="NCBI Taxonomy" id="47775"/>
    <lineage>
        <taxon>Eukaryota</taxon>
        <taxon>Viridiplantae</taxon>
        <taxon>Chlorophyta</taxon>
        <taxon>core chlorophytes</taxon>
        <taxon>Chlorophyceae</taxon>
        <taxon>CS clade</taxon>
        <taxon>Chlamydomonadales</taxon>
        <taxon>Astrephomenaceae</taxon>
        <taxon>Astrephomene</taxon>
    </lineage>
</organism>
<comment type="caution">
    <text evidence="6">The sequence shown here is derived from an EMBL/GenBank/DDBJ whole genome shotgun (WGS) entry which is preliminary data.</text>
</comment>
<dbReference type="AlphaFoldDB" id="A0AAD3DWX0"/>
<dbReference type="GO" id="GO:0046872">
    <property type="term" value="F:metal ion binding"/>
    <property type="evidence" value="ECO:0007669"/>
    <property type="project" value="UniProtKB-KW"/>
</dbReference>